<accession>A0A2T7P3B1</accession>
<dbReference type="InterPro" id="IPR002018">
    <property type="entry name" value="CarbesteraseB"/>
</dbReference>
<dbReference type="EMBL" id="PZQS01000006">
    <property type="protein sequence ID" value="PVD27883.1"/>
    <property type="molecule type" value="Genomic_DNA"/>
</dbReference>
<dbReference type="InterPro" id="IPR019819">
    <property type="entry name" value="Carboxylesterase_B_CS"/>
</dbReference>
<feature type="domain" description="Carboxylesterase type B" evidence="4">
    <location>
        <begin position="161"/>
        <end position="682"/>
    </location>
</feature>
<evidence type="ECO:0000256" key="3">
    <source>
        <dbReference type="ARBA" id="ARBA00022801"/>
    </source>
</evidence>
<keyword evidence="2" id="KW-0732">Signal</keyword>
<comment type="caution">
    <text evidence="5">The sequence shown here is derived from an EMBL/GenBank/DDBJ whole genome shotgun (WGS) entry which is preliminary data.</text>
</comment>
<dbReference type="InterPro" id="IPR029058">
    <property type="entry name" value="AB_hydrolase_fold"/>
</dbReference>
<dbReference type="AlphaFoldDB" id="A0A2T7P3B1"/>
<organism evidence="5 6">
    <name type="scientific">Pomacea canaliculata</name>
    <name type="common">Golden apple snail</name>
    <dbReference type="NCBI Taxonomy" id="400727"/>
    <lineage>
        <taxon>Eukaryota</taxon>
        <taxon>Metazoa</taxon>
        <taxon>Spiralia</taxon>
        <taxon>Lophotrochozoa</taxon>
        <taxon>Mollusca</taxon>
        <taxon>Gastropoda</taxon>
        <taxon>Caenogastropoda</taxon>
        <taxon>Architaenioglossa</taxon>
        <taxon>Ampullarioidea</taxon>
        <taxon>Ampullariidae</taxon>
        <taxon>Pomacea</taxon>
    </lineage>
</organism>
<dbReference type="PROSITE" id="PS00122">
    <property type="entry name" value="CARBOXYLESTERASE_B_1"/>
    <property type="match status" value="1"/>
</dbReference>
<dbReference type="InterPro" id="IPR051093">
    <property type="entry name" value="Neuroligin/BSAL"/>
</dbReference>
<gene>
    <name evidence="5" type="ORF">C0Q70_10458</name>
</gene>
<dbReference type="GO" id="GO:0016787">
    <property type="term" value="F:hydrolase activity"/>
    <property type="evidence" value="ECO:0007669"/>
    <property type="project" value="UniProtKB-KW"/>
</dbReference>
<dbReference type="OrthoDB" id="408631at2759"/>
<keyword evidence="6" id="KW-1185">Reference proteome</keyword>
<dbReference type="InterPro" id="IPR019826">
    <property type="entry name" value="Carboxylesterase_B_AS"/>
</dbReference>
<dbReference type="SUPFAM" id="SSF53474">
    <property type="entry name" value="alpha/beta-Hydrolases"/>
    <property type="match status" value="1"/>
</dbReference>
<proteinExistence type="inferred from homology"/>
<dbReference type="PANTHER" id="PTHR43903">
    <property type="entry name" value="NEUROLIGIN"/>
    <property type="match status" value="1"/>
</dbReference>
<evidence type="ECO:0000313" key="5">
    <source>
        <dbReference type="EMBL" id="PVD27883.1"/>
    </source>
</evidence>
<dbReference type="Gene3D" id="3.40.50.1820">
    <property type="entry name" value="alpha/beta hydrolase"/>
    <property type="match status" value="1"/>
</dbReference>
<protein>
    <recommendedName>
        <fullName evidence="4">Carboxylesterase type B domain-containing protein</fullName>
    </recommendedName>
</protein>
<dbReference type="PROSITE" id="PS00941">
    <property type="entry name" value="CARBOXYLESTERASE_B_2"/>
    <property type="match status" value="1"/>
</dbReference>
<dbReference type="STRING" id="400727.A0A2T7P3B1"/>
<evidence type="ECO:0000256" key="2">
    <source>
        <dbReference type="ARBA" id="ARBA00022729"/>
    </source>
</evidence>
<dbReference type="Pfam" id="PF00135">
    <property type="entry name" value="COesterase"/>
    <property type="match status" value="1"/>
</dbReference>
<evidence type="ECO:0000313" key="6">
    <source>
        <dbReference type="Proteomes" id="UP000245119"/>
    </source>
</evidence>
<dbReference type="Proteomes" id="UP000245119">
    <property type="component" value="Linkage Group LG6"/>
</dbReference>
<reference evidence="5 6" key="1">
    <citation type="submission" date="2018-04" db="EMBL/GenBank/DDBJ databases">
        <title>The genome of golden apple snail Pomacea canaliculata provides insight into stress tolerance and invasive adaptation.</title>
        <authorList>
            <person name="Liu C."/>
            <person name="Liu B."/>
            <person name="Ren Y."/>
            <person name="Zhang Y."/>
            <person name="Wang H."/>
            <person name="Li S."/>
            <person name="Jiang F."/>
            <person name="Yin L."/>
            <person name="Zhang G."/>
            <person name="Qian W."/>
            <person name="Fan W."/>
        </authorList>
    </citation>
    <scope>NUCLEOTIDE SEQUENCE [LARGE SCALE GENOMIC DNA]</scope>
    <source>
        <strain evidence="5">SZHN2017</strain>
        <tissue evidence="5">Muscle</tissue>
    </source>
</reference>
<name>A0A2T7P3B1_POMCA</name>
<comment type="similarity">
    <text evidence="1">Belongs to the type-B carboxylesterase/lipase family.</text>
</comment>
<sequence length="747" mass="79805">MLVLHVGRGVSAARCGVSAARCGVSAVGRGVSAARRGVSAARCGVSAVGRGVSAARRGVSAARCGVSAVGRGVSAARCGVSAARCVSAVRCDVSAVGRGVSAVGRSHSRVGVSPARCDVTRQRATRPASIMAALHSTLPRLFLALVLVFMAHGQNIQPGMTVRLPLGEVRGVLVTLPQGQVYQFLGIPYALPPVGQRRFQKPAPIVEKWGVLDASQFGPSCPQPGRRDRTSEDCLYLNVYVPATASLSAPISTPKAVMVWIHGGGFQVGAGRDYDGGTMAAQGDVVVVTINYRQGMLGFLSTEDAASPGNYGLWDQRLALQWVHSYIAPFGGDPGKVTIFGQSGGAYSVGLHVLSPLNNGLFHRAIMQSGTGICRRTIALDPSGYARRFGEQLRCLSRTGTGFDTQFLVDCARNRSVEEILQATSNAGRWPELVYRLLVAPSVDGELVPVAPRLLLDPSYGQQVPFWSIDIMVGTNNAEGGLVIGPLIPWQRQLGFNAVTGIPTRVLCSNISHSLANDYFNGSEALAQALCRQYTSTESEVDQARAVVDMYGDMMFVSAAVETALRHAGGTGATRSTFQYLFSHQPRSSSLARSFPWFRGASHSDELDFVFNMNLRDPAELRLARAISDAWTNFAKFGTPNQPQSQASFQWPAYSLDTKAYTNLDLVITSERDVFSQRMAFWLSLVPPVTTQLSSAATQNASHQSSIYSAAETASNAAGRASNADHTHLRTVIVVLYVLACTCWRGL</sequence>
<evidence type="ECO:0000259" key="4">
    <source>
        <dbReference type="Pfam" id="PF00135"/>
    </source>
</evidence>
<keyword evidence="3" id="KW-0378">Hydrolase</keyword>
<evidence type="ECO:0000256" key="1">
    <source>
        <dbReference type="ARBA" id="ARBA00005964"/>
    </source>
</evidence>